<reference evidence="7 8" key="1">
    <citation type="submission" date="2019-04" db="EMBL/GenBank/DDBJ databases">
        <title>Annotation for the trematode Fasciola gigantica.</title>
        <authorList>
            <person name="Choi Y.-J."/>
        </authorList>
    </citation>
    <scope>NUCLEOTIDE SEQUENCE [LARGE SCALE GENOMIC DNA]</scope>
    <source>
        <strain evidence="7">Uganda_cow_1</strain>
    </source>
</reference>
<dbReference type="OrthoDB" id="10052506at2759"/>
<evidence type="ECO:0008006" key="9">
    <source>
        <dbReference type="Google" id="ProtNLM"/>
    </source>
</evidence>
<dbReference type="Proteomes" id="UP000316759">
    <property type="component" value="Unassembled WGS sequence"/>
</dbReference>
<keyword evidence="5" id="KW-0472">Membrane</keyword>
<sequence>MRFLLQKNNCLHAVDFPAERNRKSSSTLIMWQVMLQFLRSNPRYVALPFAIVVGFLGYNFESLVRSPEDISSKKHNPKKTVSQIRLERQINQDLSSPNHGIPESPASVLEYHGEPMFDKNK</sequence>
<keyword evidence="3" id="KW-0812">Transmembrane</keyword>
<evidence type="ECO:0000256" key="5">
    <source>
        <dbReference type="ARBA" id="ARBA00023136"/>
    </source>
</evidence>
<protein>
    <recommendedName>
        <fullName evidence="9">Small integral membrane protein 12</fullName>
    </recommendedName>
</protein>
<keyword evidence="8" id="KW-1185">Reference proteome</keyword>
<proteinExistence type="inferred from homology"/>
<evidence type="ECO:0000256" key="3">
    <source>
        <dbReference type="ARBA" id="ARBA00022692"/>
    </source>
</evidence>
<name>A0A504Y6P1_FASGI</name>
<evidence type="ECO:0000256" key="1">
    <source>
        <dbReference type="ARBA" id="ARBA00004167"/>
    </source>
</evidence>
<evidence type="ECO:0000256" key="4">
    <source>
        <dbReference type="ARBA" id="ARBA00022989"/>
    </source>
</evidence>
<accession>A0A504Y6P1</accession>
<feature type="compositionally biased region" description="Basic and acidic residues" evidence="6">
    <location>
        <begin position="111"/>
        <end position="121"/>
    </location>
</feature>
<dbReference type="AlphaFoldDB" id="A0A504Y6P1"/>
<evidence type="ECO:0000313" key="8">
    <source>
        <dbReference type="Proteomes" id="UP000316759"/>
    </source>
</evidence>
<evidence type="ECO:0000313" key="7">
    <source>
        <dbReference type="EMBL" id="TPP56246.1"/>
    </source>
</evidence>
<dbReference type="InterPro" id="IPR031933">
    <property type="entry name" value="UPF0767"/>
</dbReference>
<comment type="caution">
    <text evidence="7">The sequence shown here is derived from an EMBL/GenBank/DDBJ whole genome shotgun (WGS) entry which is preliminary data.</text>
</comment>
<comment type="similarity">
    <text evidence="2">Belongs to the SMIM12 family.</text>
</comment>
<evidence type="ECO:0000256" key="2">
    <source>
        <dbReference type="ARBA" id="ARBA00007304"/>
    </source>
</evidence>
<gene>
    <name evidence="7" type="ORF">FGIG_09587</name>
</gene>
<dbReference type="EMBL" id="SUNJ01014790">
    <property type="protein sequence ID" value="TPP56246.1"/>
    <property type="molecule type" value="Genomic_DNA"/>
</dbReference>
<organism evidence="7 8">
    <name type="scientific">Fasciola gigantica</name>
    <name type="common">Giant liver fluke</name>
    <dbReference type="NCBI Taxonomy" id="46835"/>
    <lineage>
        <taxon>Eukaryota</taxon>
        <taxon>Metazoa</taxon>
        <taxon>Spiralia</taxon>
        <taxon>Lophotrochozoa</taxon>
        <taxon>Platyhelminthes</taxon>
        <taxon>Trematoda</taxon>
        <taxon>Digenea</taxon>
        <taxon>Plagiorchiida</taxon>
        <taxon>Echinostomata</taxon>
        <taxon>Echinostomatoidea</taxon>
        <taxon>Fasciolidae</taxon>
        <taxon>Fasciola</taxon>
    </lineage>
</organism>
<comment type="subcellular location">
    <subcellularLocation>
        <location evidence="1">Membrane</location>
        <topology evidence="1">Single-pass membrane protein</topology>
    </subcellularLocation>
</comment>
<evidence type="ECO:0000256" key="6">
    <source>
        <dbReference type="SAM" id="MobiDB-lite"/>
    </source>
</evidence>
<dbReference type="GO" id="GO:0016020">
    <property type="term" value="C:membrane"/>
    <property type="evidence" value="ECO:0007669"/>
    <property type="project" value="UniProtKB-SubCell"/>
</dbReference>
<keyword evidence="4" id="KW-1133">Transmembrane helix</keyword>
<dbReference type="Pfam" id="PF15990">
    <property type="entry name" value="UPF0767"/>
    <property type="match status" value="1"/>
</dbReference>
<feature type="region of interest" description="Disordered" evidence="6">
    <location>
        <begin position="67"/>
        <end position="121"/>
    </location>
</feature>